<protein>
    <submittedName>
        <fullName evidence="2">BTB domain-containing protein</fullName>
    </submittedName>
</protein>
<dbReference type="WBParaSite" id="Csp11.Scaffold630.g16953.t2">
    <property type="protein sequence ID" value="Csp11.Scaffold630.g16953.t2"/>
    <property type="gene ID" value="Csp11.Scaffold630.g16953"/>
</dbReference>
<reference evidence="2" key="1">
    <citation type="submission" date="2016-11" db="UniProtKB">
        <authorList>
            <consortium name="WormBaseParasite"/>
        </authorList>
    </citation>
    <scope>IDENTIFICATION</scope>
</reference>
<sequence>MSNRHKYTFNGVYTFENAQEHMERNDFPWITLGTTGGIDGWVLTMLQFIENDTVYYSPFILKPGPKPEIKFRCCFVFLKEDGSSDPAGEGHLYLVPDRGYRGHSRSMWALLNEEKGYLTNGGITIEYGLQIEGIVNEDAIWTFNFHDRLFDCQEKQNMISFYEQSRNHGTTLFHCHKQLLTFHSTYFDSDSNENQMFKLTEDNLSSFDECIQISHGVQVNYAFNGVRFFENAREHMERNDFPRIPIGTIGGLDGWYLRMMQVNYKNNVYYCPFLRKLGSVPNIKLRYYFGFVKEDGTLIPAREGYYYLDFGHSLRGVGRSVEVWLDEENGYLTNGGINIEYGFQIEGILSWKNIWTFNFHDRLFDCQEQSNMITFYKRFFNQNGFTFFRCHKQLLTFHSTYFHSDSNENQMFELTEDNLTSSDDFLQISHGVETYDAFNGVGFFENAREHMERNDFPRNPIGTIGGIDGWYLTMTQTVQNNVTYYCPFVGKPGPHPKIKIRYYYAILMEDGSSESVGEGHLYLDSLYGYRGVGRSVAEFLDEEKGYLTNGGIKIEYGLQIEGSLDPYNFWTFNFHDRLFDCQEKQNMITFHEQSRNNNGITFFHCHKQLLTHHSTYFVSDSNEYQMFQLTNQNYLNSFEEFLLISHGVRAYYISFSQMMEYAQKYKMFNVIQLIDQSWVVMDIESILSEVFKYGLNHYLIKVLKKKKTSKELAEKLKNEDLETIPGEMMKKCVKRFFELAIPDGKFN</sequence>
<dbReference type="Proteomes" id="UP000095282">
    <property type="component" value="Unplaced"/>
</dbReference>
<name>A0A1I7UKS8_9PELO</name>
<dbReference type="AlphaFoldDB" id="A0A1I7UKS8"/>
<evidence type="ECO:0000313" key="1">
    <source>
        <dbReference type="Proteomes" id="UP000095282"/>
    </source>
</evidence>
<organism evidence="1 2">
    <name type="scientific">Caenorhabditis tropicalis</name>
    <dbReference type="NCBI Taxonomy" id="1561998"/>
    <lineage>
        <taxon>Eukaryota</taxon>
        <taxon>Metazoa</taxon>
        <taxon>Ecdysozoa</taxon>
        <taxon>Nematoda</taxon>
        <taxon>Chromadorea</taxon>
        <taxon>Rhabditida</taxon>
        <taxon>Rhabditina</taxon>
        <taxon>Rhabditomorpha</taxon>
        <taxon>Rhabditoidea</taxon>
        <taxon>Rhabditidae</taxon>
        <taxon>Peloderinae</taxon>
        <taxon>Caenorhabditis</taxon>
    </lineage>
</organism>
<keyword evidence="1" id="KW-1185">Reference proteome</keyword>
<proteinExistence type="predicted"/>
<dbReference type="eggNOG" id="ENOG502TJJ9">
    <property type="taxonomic scope" value="Eukaryota"/>
</dbReference>
<accession>A0A1I7UKS8</accession>
<evidence type="ECO:0000313" key="2">
    <source>
        <dbReference type="WBParaSite" id="Csp11.Scaffold630.g16953.t2"/>
    </source>
</evidence>